<dbReference type="RefSeq" id="WP_038610320.1">
    <property type="nucleotide sequence ID" value="NZ_CP009215.1"/>
</dbReference>
<evidence type="ECO:0000313" key="2">
    <source>
        <dbReference type="EMBL" id="AIL97846.1"/>
    </source>
</evidence>
<dbReference type="AlphaFoldDB" id="A0A077HJI9"/>
<protein>
    <submittedName>
        <fullName evidence="1">Uncharacterized protein</fullName>
    </submittedName>
</protein>
<dbReference type="OrthoDB" id="9923323at2"/>
<evidence type="ECO:0000313" key="3">
    <source>
        <dbReference type="Proteomes" id="UP000028939"/>
    </source>
</evidence>
<sequence length="148" mass="16212">MQIISPDTLSHIGEKIILIGLAAKAVGAEVAGGNAVALRSARESLAASEADYDNAMSELAPEQRVWVESLFADALAKARAGRDGYHQAVYMAQIKWSDDQVRELEAVTTELKDARTEWVRDAMSYDVTAYQVAKLCGRTPSTVQRWVK</sequence>
<gene>
    <name evidence="1" type="ORF">CUREI_03245</name>
    <name evidence="2" type="ORF">CUREI_11775</name>
</gene>
<dbReference type="KEGG" id="cuv:CUREI_11775"/>
<reference evidence="1 3" key="1">
    <citation type="submission" date="2014-08" db="EMBL/GenBank/DDBJ databases">
        <title>Complete genome sequence of Corynebacterium ureicelerivorans DSM 45051, a lipophilic and urea-splitting isolate from a blood culture of a septicaemia patient.</title>
        <authorList>
            <person name="Tippelt A."/>
            <person name="Albersmeier A."/>
            <person name="Brinkrolf K."/>
            <person name="Ruckert C."/>
            <person name="Tauch A."/>
        </authorList>
    </citation>
    <scope>NUCLEOTIDE SEQUENCE [LARGE SCALE GENOMIC DNA]</scope>
    <source>
        <strain evidence="1 3">IMMIB RIV-2301</strain>
        <plasmid evidence="3">Plasmid unnamed</plasmid>
        <plasmid evidence="2">unnamed</plasmid>
    </source>
</reference>
<keyword evidence="2" id="KW-0614">Plasmid</keyword>
<dbReference type="Proteomes" id="UP000028939">
    <property type="component" value="Chromosome"/>
</dbReference>
<dbReference type="HOGENOM" id="CLU_1755745_0_0_11"/>
<name>A0A077HJI9_9CORY</name>
<proteinExistence type="predicted"/>
<geneLocation type="plasmid" evidence="2">
    <name>unnamed</name>
</geneLocation>
<dbReference type="EMBL" id="CP009215">
    <property type="protein sequence ID" value="AIL96440.1"/>
    <property type="molecule type" value="Genomic_DNA"/>
</dbReference>
<dbReference type="EMBL" id="CP009216">
    <property type="protein sequence ID" value="AIL97846.1"/>
    <property type="molecule type" value="Genomic_DNA"/>
</dbReference>
<dbReference type="Proteomes" id="UP000028939">
    <property type="component" value="Plasmid unnamed"/>
</dbReference>
<organism evidence="1 3">
    <name type="scientific">Corynebacterium ureicelerivorans</name>
    <dbReference type="NCBI Taxonomy" id="401472"/>
    <lineage>
        <taxon>Bacteria</taxon>
        <taxon>Bacillati</taxon>
        <taxon>Actinomycetota</taxon>
        <taxon>Actinomycetes</taxon>
        <taxon>Mycobacteriales</taxon>
        <taxon>Corynebacteriaceae</taxon>
        <taxon>Corynebacterium</taxon>
    </lineage>
</organism>
<dbReference type="KEGG" id="cuv:CUREI_03245"/>
<evidence type="ECO:0000313" key="1">
    <source>
        <dbReference type="EMBL" id="AIL96440.1"/>
    </source>
</evidence>
<keyword evidence="3" id="KW-1185">Reference proteome</keyword>
<accession>A0A077HJI9</accession>